<dbReference type="InterPro" id="IPR023214">
    <property type="entry name" value="HAD_sf"/>
</dbReference>
<dbReference type="NCBIfam" id="TIGR02254">
    <property type="entry name" value="YjjG_YfnB"/>
    <property type="match status" value="1"/>
</dbReference>
<dbReference type="SFLD" id="SFLDG01129">
    <property type="entry name" value="C1.5:_HAD__Beta-PGM__Phosphata"/>
    <property type="match status" value="1"/>
</dbReference>
<accession>A0A644YBT8</accession>
<dbReference type="InterPro" id="IPR052550">
    <property type="entry name" value="Pyrimidine_5'-ntase_YjjG"/>
</dbReference>
<dbReference type="Pfam" id="PF13419">
    <property type="entry name" value="HAD_2"/>
    <property type="match status" value="1"/>
</dbReference>
<dbReference type="InterPro" id="IPR006439">
    <property type="entry name" value="HAD-SF_hydro_IA"/>
</dbReference>
<dbReference type="InterPro" id="IPR023198">
    <property type="entry name" value="PGP-like_dom2"/>
</dbReference>
<dbReference type="AlphaFoldDB" id="A0A644YBT8"/>
<dbReference type="PANTHER" id="PTHR47478:SF1">
    <property type="entry name" value="PYRIMIDINE 5'-NUCLEOTIDASE YJJG"/>
    <property type="match status" value="1"/>
</dbReference>
<dbReference type="NCBIfam" id="TIGR01549">
    <property type="entry name" value="HAD-SF-IA-v1"/>
    <property type="match status" value="1"/>
</dbReference>
<dbReference type="PANTHER" id="PTHR47478">
    <property type="match status" value="1"/>
</dbReference>
<dbReference type="Gene3D" id="1.10.150.240">
    <property type="entry name" value="Putative phosphatase, domain 2"/>
    <property type="match status" value="1"/>
</dbReference>
<dbReference type="SFLD" id="SFLDS00003">
    <property type="entry name" value="Haloacid_Dehalogenase"/>
    <property type="match status" value="1"/>
</dbReference>
<gene>
    <name evidence="1" type="primary">yfnB_7</name>
    <name evidence="1" type="ORF">SDC9_72144</name>
</gene>
<organism evidence="1">
    <name type="scientific">bioreactor metagenome</name>
    <dbReference type="NCBI Taxonomy" id="1076179"/>
    <lineage>
        <taxon>unclassified sequences</taxon>
        <taxon>metagenomes</taxon>
        <taxon>ecological metagenomes</taxon>
    </lineage>
</organism>
<dbReference type="InterPro" id="IPR041492">
    <property type="entry name" value="HAD_2"/>
</dbReference>
<name>A0A644YBT8_9ZZZZ</name>
<protein>
    <submittedName>
        <fullName evidence="1">Putative HAD-hydrolase YfnB</fullName>
        <ecNumber evidence="1">3.-.-.-</ecNumber>
    </submittedName>
</protein>
<dbReference type="EMBL" id="VSSQ01004546">
    <property type="protein sequence ID" value="MPM25647.1"/>
    <property type="molecule type" value="Genomic_DNA"/>
</dbReference>
<dbReference type="InterPro" id="IPR036412">
    <property type="entry name" value="HAD-like_sf"/>
</dbReference>
<proteinExistence type="predicted"/>
<evidence type="ECO:0000313" key="1">
    <source>
        <dbReference type="EMBL" id="MPM25647.1"/>
    </source>
</evidence>
<dbReference type="SUPFAM" id="SSF56784">
    <property type="entry name" value="HAD-like"/>
    <property type="match status" value="1"/>
</dbReference>
<dbReference type="EC" id="3.-.-.-" evidence="1"/>
<keyword evidence="1" id="KW-0378">Hydrolase</keyword>
<dbReference type="InterPro" id="IPR011951">
    <property type="entry name" value="HAD-SF_hydro_IA_YjjG/PynA"/>
</dbReference>
<sequence>MIRNILFDLDDTLLNFHLAEKIALTKTLIYLGIEPKEETLSRYSVINLSQWKLLEQEKITRDEVKIRRYQLLFDELGIDCSSEYAAEYYEALLGVGHYFVDGAEELLKRLSKDYRLYIVSNGTAEVQKSRIESSGIAKYLNDIFISQQIGFDKPNVKFFDHCFSSIPNFEKCETAIVGDSLSSDIAGGKNSGITTVWFNSHGLKNPSDIIPDHEIHHLLDLIPLL</sequence>
<dbReference type="Gene3D" id="3.40.50.1000">
    <property type="entry name" value="HAD superfamily/HAD-like"/>
    <property type="match status" value="1"/>
</dbReference>
<comment type="caution">
    <text evidence="1">The sequence shown here is derived from an EMBL/GenBank/DDBJ whole genome shotgun (WGS) entry which is preliminary data.</text>
</comment>
<dbReference type="GO" id="GO:0008253">
    <property type="term" value="F:5'-nucleotidase activity"/>
    <property type="evidence" value="ECO:0007669"/>
    <property type="project" value="InterPro"/>
</dbReference>
<reference evidence="1" key="1">
    <citation type="submission" date="2019-08" db="EMBL/GenBank/DDBJ databases">
        <authorList>
            <person name="Kucharzyk K."/>
            <person name="Murdoch R.W."/>
            <person name="Higgins S."/>
            <person name="Loffler F."/>
        </authorList>
    </citation>
    <scope>NUCLEOTIDE SEQUENCE</scope>
</reference>